<dbReference type="PANTHER" id="PTHR19431">
    <property type="entry name" value="60S RIBOSOMAL PROTEIN L4"/>
    <property type="match status" value="1"/>
</dbReference>
<feature type="coiled-coil region" evidence="13">
    <location>
        <begin position="1147"/>
        <end position="1174"/>
    </location>
</feature>
<dbReference type="Pfam" id="PF00295">
    <property type="entry name" value="Glyco_hydro_28"/>
    <property type="match status" value="1"/>
</dbReference>
<feature type="compositionally biased region" description="Gly residues" evidence="14">
    <location>
        <begin position="1747"/>
        <end position="1756"/>
    </location>
</feature>
<evidence type="ECO:0000256" key="13">
    <source>
        <dbReference type="SAM" id="Coils"/>
    </source>
</evidence>
<evidence type="ECO:0000256" key="9">
    <source>
        <dbReference type="ARBA" id="ARBA00023274"/>
    </source>
</evidence>
<keyword evidence="11" id="KW-0961">Cell wall biogenesis/degradation</keyword>
<evidence type="ECO:0000256" key="2">
    <source>
        <dbReference type="ARBA" id="ARBA00008834"/>
    </source>
</evidence>
<evidence type="ECO:0000256" key="4">
    <source>
        <dbReference type="ARBA" id="ARBA00022525"/>
    </source>
</evidence>
<comment type="similarity">
    <text evidence="3">Belongs to the universal ribosomal protein uL4 family.</text>
</comment>
<keyword evidence="8" id="KW-0689">Ribosomal protein</keyword>
<dbReference type="SMART" id="SM00710">
    <property type="entry name" value="PbH1"/>
    <property type="match status" value="4"/>
</dbReference>
<feature type="compositionally biased region" description="Low complexity" evidence="14">
    <location>
        <begin position="1093"/>
        <end position="1108"/>
    </location>
</feature>
<comment type="subcellular location">
    <subcellularLocation>
        <location evidence="1">Secreted</location>
    </subcellularLocation>
</comment>
<evidence type="ECO:0000256" key="7">
    <source>
        <dbReference type="ARBA" id="ARBA00022801"/>
    </source>
</evidence>
<evidence type="ECO:0000256" key="6">
    <source>
        <dbReference type="ARBA" id="ARBA00022737"/>
    </source>
</evidence>
<dbReference type="Gene3D" id="3.40.1370.10">
    <property type="match status" value="1"/>
</dbReference>
<evidence type="ECO:0000256" key="3">
    <source>
        <dbReference type="ARBA" id="ARBA00010528"/>
    </source>
</evidence>
<feature type="region of interest" description="Disordered" evidence="14">
    <location>
        <begin position="1202"/>
        <end position="1242"/>
    </location>
</feature>
<feature type="compositionally biased region" description="Basic and acidic residues" evidence="14">
    <location>
        <begin position="1345"/>
        <end position="1424"/>
    </location>
</feature>
<feature type="region of interest" description="Disordered" evidence="14">
    <location>
        <begin position="919"/>
        <end position="1009"/>
    </location>
</feature>
<organism evidence="17 18">
    <name type="scientific">Humicola insolens</name>
    <name type="common">Soft-rot fungus</name>
    <dbReference type="NCBI Taxonomy" id="85995"/>
    <lineage>
        <taxon>Eukaryota</taxon>
        <taxon>Fungi</taxon>
        <taxon>Dikarya</taxon>
        <taxon>Ascomycota</taxon>
        <taxon>Pezizomycotina</taxon>
        <taxon>Sordariomycetes</taxon>
        <taxon>Sordariomycetidae</taxon>
        <taxon>Sordariales</taxon>
        <taxon>Chaetomiaceae</taxon>
        <taxon>Mycothermus</taxon>
    </lineage>
</organism>
<accession>A0ABR3VB89</accession>
<feature type="compositionally biased region" description="Pro residues" evidence="14">
    <location>
        <begin position="1735"/>
        <end position="1746"/>
    </location>
</feature>
<feature type="signal peptide" evidence="15">
    <location>
        <begin position="1"/>
        <end position="19"/>
    </location>
</feature>
<feature type="compositionally biased region" description="Low complexity" evidence="14">
    <location>
        <begin position="1653"/>
        <end position="1687"/>
    </location>
</feature>
<dbReference type="EMBL" id="JAZGSY010000181">
    <property type="protein sequence ID" value="KAL1838999.1"/>
    <property type="molecule type" value="Genomic_DNA"/>
</dbReference>
<evidence type="ECO:0000256" key="15">
    <source>
        <dbReference type="SAM" id="SignalP"/>
    </source>
</evidence>
<keyword evidence="18" id="KW-1185">Reference proteome</keyword>
<keyword evidence="6" id="KW-0677">Repeat</keyword>
<dbReference type="CDD" id="cd22249">
    <property type="entry name" value="UDM1_RNF168_RNF169-like"/>
    <property type="match status" value="1"/>
</dbReference>
<evidence type="ECO:0000313" key="18">
    <source>
        <dbReference type="Proteomes" id="UP001583172"/>
    </source>
</evidence>
<dbReference type="SUPFAM" id="SSF51126">
    <property type="entry name" value="Pectin lyase-like"/>
    <property type="match status" value="1"/>
</dbReference>
<evidence type="ECO:0000259" key="16">
    <source>
        <dbReference type="Pfam" id="PF14374"/>
    </source>
</evidence>
<feature type="region of interest" description="Disordered" evidence="14">
    <location>
        <begin position="547"/>
        <end position="569"/>
    </location>
</feature>
<keyword evidence="10 12" id="KW-0326">Glycosidase</keyword>
<dbReference type="InterPro" id="IPR025755">
    <property type="entry name" value="Ribos_uL4_C_dom"/>
</dbReference>
<feature type="compositionally biased region" description="Basic and acidic residues" evidence="14">
    <location>
        <begin position="108"/>
        <end position="119"/>
    </location>
</feature>
<keyword evidence="7 12" id="KW-0378">Hydrolase</keyword>
<dbReference type="InterPro" id="IPR002136">
    <property type="entry name" value="Ribosomal_uL4"/>
</dbReference>
<evidence type="ECO:0000256" key="5">
    <source>
        <dbReference type="ARBA" id="ARBA00022729"/>
    </source>
</evidence>
<dbReference type="Gene3D" id="2.160.20.10">
    <property type="entry name" value="Single-stranded right-handed beta-helix, Pectin lyase-like"/>
    <property type="match status" value="1"/>
</dbReference>
<feature type="compositionally biased region" description="Basic and acidic residues" evidence="14">
    <location>
        <begin position="1572"/>
        <end position="1582"/>
    </location>
</feature>
<evidence type="ECO:0000256" key="1">
    <source>
        <dbReference type="ARBA" id="ARBA00004613"/>
    </source>
</evidence>
<dbReference type="InterPro" id="IPR006626">
    <property type="entry name" value="PbH1"/>
</dbReference>
<feature type="compositionally biased region" description="Basic residues" evidence="14">
    <location>
        <begin position="1214"/>
        <end position="1233"/>
    </location>
</feature>
<feature type="compositionally biased region" description="Low complexity" evidence="14">
    <location>
        <begin position="1618"/>
        <end position="1644"/>
    </location>
</feature>
<comment type="caution">
    <text evidence="17">The sequence shown here is derived from an EMBL/GenBank/DDBJ whole genome shotgun (WGS) entry which is preliminary data.</text>
</comment>
<keyword evidence="5 15" id="KW-0732">Signal</keyword>
<dbReference type="InterPro" id="IPR011050">
    <property type="entry name" value="Pectin_lyase_fold/virulence"/>
</dbReference>
<evidence type="ECO:0000313" key="17">
    <source>
        <dbReference type="EMBL" id="KAL1838999.1"/>
    </source>
</evidence>
<dbReference type="Pfam" id="PF00573">
    <property type="entry name" value="Ribosomal_L4"/>
    <property type="match status" value="1"/>
</dbReference>
<evidence type="ECO:0000256" key="14">
    <source>
        <dbReference type="SAM" id="MobiDB-lite"/>
    </source>
</evidence>
<feature type="region of interest" description="Disordered" evidence="14">
    <location>
        <begin position="80"/>
        <end position="136"/>
    </location>
</feature>
<evidence type="ECO:0000256" key="10">
    <source>
        <dbReference type="ARBA" id="ARBA00023295"/>
    </source>
</evidence>
<feature type="region of interest" description="Disordered" evidence="14">
    <location>
        <begin position="1088"/>
        <end position="1139"/>
    </location>
</feature>
<protein>
    <recommendedName>
        <fullName evidence="16">Large ribosomal subunit protein uL4 C-terminal domain-containing protein</fullName>
    </recommendedName>
</protein>
<feature type="region of interest" description="Disordered" evidence="14">
    <location>
        <begin position="1341"/>
        <end position="1758"/>
    </location>
</feature>
<sequence>MLPTTFILIALWALRPTTAELIRQGSTCILTPVSQTPNPVAHRSIGAFASPEERYLDPAAAAPSRRSDYDGHWAVLDPYANSQPGQPGALGHYPRPKPGTAGAKHGRRAAELEERKETEVFQPREPSIGPLPRQAPVDDTPQILQAFSQCGKDGTIILREGTYHIRQVMDVLDFRNVSMEIHGTLLWSDDNISYWRQRSPSVTYAGRQSAWRIGGRDIAIRGFGKALFHGNGQTWIDLARGQANMQGRPIMLTIWRGTNVYLDGINWRMAQFWHTFVAHSQNVTMTNMDMYTFSRSSQSSVNTDGTNTWNSRDIFIANWTVTCGDDCIAVKGNSTNVHVKNVVCHESGAVVIGSIGSNAAQPDYVENVVFENVTAYHSSNAAWIKTYPGTGYVRNVTFRNIRFEDVNQPIYVTSCIYSYNNCDSSRLRISDVRWENITGTSRYNVAVGIHCSASAPCDGFHFSGIDIKPKNGGNAKVLCSNIRNQATSGLHRQHLSRHLDKMASRPTVTVFGADGKPTGATEVLPKVFSAPIRPDIVKHVHTGMAKNKRQPYAVSEKAGHQTSAESWGTGRAVARIPRVSGGGTHRAGQAAFGNMCRSGRMFAPTKVWRKWHVKINQNQKRFATASALAASAVAPLLFARGHQVATVPEVPLVIDSSAVAGDAVAKTAAAVALLKAVGAGPELEKVRKSKKLRAGKGKLRGRRHRQRRGPLVVYDAEKDGKALIQGFRNIPGVETCPVDALNLLQLAPGGHLGRFVIWTSEAIKKLDAVYESKKGFALPPNIVSQADLTRLINSSEIQSVIRAPKGEARTRRSAVQKKNPLVNKQVLLRLNPYASTFKKEKLGEAKADEGKPKPTPAAFKEQLHELYANAQDLPSYPSQGLKSSDAVASAAASLGWANTPPSPHYVVAGSGTASAQYALAAAASSQRPPKPPPSPGPSSTWGSAAANLAFRGNRTSTPPPPAPDATGLARTSSMRAAKDAMASVRPTSRSSPLVPPPQRNVEEPQQEARPVGGGAALSAATLAHRPSICLSTIESSSTTAIPLSDAGAVPFTTMDRQMFTSNPPVKPEVDEKQHADVLHASAIAMARQMYSPQQQQQQQQQQRQQQQQTTNSHRRSQSLPGITTDHDASHPSDSTLTLSPTTAIYGSNLQEAAYRLAQERLAKLQAEHDRQRGSGIGIMGSPRGNLQNYFHSFYYYDLPNDAAPQLPPQDQHHRTSRLGSLKHKLSSQNQRRRAVSDGALLEQENRHRRSALLATAQRNVHSKLKEIDEKAQQQHDEEVMKDEWGRRALVVAQARVIAAAADVGGGSHDAAGKVDVGGGMLMDRSQVDKIAAERMRPVLEGIQEEAEKERERKEAERLDEERRREKVELERKREREVQEIHKMLKDQQKQDERARKEEIKHHEKVLKDAAKAKKAEQKHAAKEEKEEESEENKNDMEPAPSTPPTRHKRSSTIGHVRSLSIPFGKRPQKEKGIPRSATDKSTTTHDDKPSAPSSPTQKVRAWLLSHLPRSRTDKNTSSTSDKAPDDKMPVSPARRSFIGGATLARLRGTEPKDTKTRHPSTPYPHQDFLFGHGKDKGKEKAKALKGKAKATDADTIPAANPDDESLREVGLAGRHKPTGTATTTTTTTKTRSTEPGESSSGSSRTPPPPPPSASQASKAAQVSPQASGLLSRVSLEVSPVSSPSPSSQASIPTVSACYADGDPVKPSVRISSSSGGDGVGNGEEDEKFFEASEGPVPPVTARPPSPAGGGGGGGLDVVGRRALTGRVSPVRGSRFSEVFLDD</sequence>
<evidence type="ECO:0000256" key="11">
    <source>
        <dbReference type="ARBA" id="ARBA00023316"/>
    </source>
</evidence>
<name>A0ABR3VB89_HUMIN</name>
<dbReference type="InterPro" id="IPR024527">
    <property type="entry name" value="Eisosome1"/>
</dbReference>
<keyword evidence="4" id="KW-0964">Secreted</keyword>
<dbReference type="InterPro" id="IPR013000">
    <property type="entry name" value="Ribosomal_uL4_euk/arc_CS"/>
</dbReference>
<dbReference type="Pfam" id="PF12757">
    <property type="entry name" value="Eisosome1"/>
    <property type="match status" value="1"/>
</dbReference>
<feature type="compositionally biased region" description="Low complexity" evidence="14">
    <location>
        <begin position="937"/>
        <end position="946"/>
    </location>
</feature>
<feature type="chain" id="PRO_5047247615" description="Large ribosomal subunit protein uL4 C-terminal domain-containing protein" evidence="15">
    <location>
        <begin position="20"/>
        <end position="1782"/>
    </location>
</feature>
<dbReference type="InterPro" id="IPR045240">
    <property type="entry name" value="Ribosomal_uL4_euk/arch"/>
</dbReference>
<proteinExistence type="inferred from homology"/>
<reference evidence="17 18" key="1">
    <citation type="journal article" date="2024" name="Commun. Biol.">
        <title>Comparative genomic analysis of thermophilic fungi reveals convergent evolutionary adaptations and gene losses.</title>
        <authorList>
            <person name="Steindorff A.S."/>
            <person name="Aguilar-Pontes M.V."/>
            <person name="Robinson A.J."/>
            <person name="Andreopoulos B."/>
            <person name="LaButti K."/>
            <person name="Kuo A."/>
            <person name="Mondo S."/>
            <person name="Riley R."/>
            <person name="Otillar R."/>
            <person name="Haridas S."/>
            <person name="Lipzen A."/>
            <person name="Grimwood J."/>
            <person name="Schmutz J."/>
            <person name="Clum A."/>
            <person name="Reid I.D."/>
            <person name="Moisan M.C."/>
            <person name="Butler G."/>
            <person name="Nguyen T.T.M."/>
            <person name="Dewar K."/>
            <person name="Conant G."/>
            <person name="Drula E."/>
            <person name="Henrissat B."/>
            <person name="Hansel C."/>
            <person name="Singer S."/>
            <person name="Hutchinson M.I."/>
            <person name="de Vries R.P."/>
            <person name="Natvig D.O."/>
            <person name="Powell A.J."/>
            <person name="Tsang A."/>
            <person name="Grigoriev I.V."/>
        </authorList>
    </citation>
    <scope>NUCLEOTIDE SEQUENCE [LARGE SCALE GENOMIC DNA]</scope>
    <source>
        <strain evidence="17 18">CBS 620.91</strain>
    </source>
</reference>
<dbReference type="InterPro" id="IPR000743">
    <property type="entry name" value="Glyco_hydro_28"/>
</dbReference>
<feature type="domain" description="Large ribosomal subunit protein uL4 C-terminal" evidence="16">
    <location>
        <begin position="774"/>
        <end position="849"/>
    </location>
</feature>
<dbReference type="PROSITE" id="PS00939">
    <property type="entry name" value="RIBOSOMAL_L1E"/>
    <property type="match status" value="1"/>
</dbReference>
<gene>
    <name evidence="17" type="ORF">VTJ49DRAFT_2010</name>
</gene>
<dbReference type="SUPFAM" id="SSF52166">
    <property type="entry name" value="Ribosomal protein L4"/>
    <property type="match status" value="1"/>
</dbReference>
<feature type="compositionally biased region" description="Basic and acidic residues" evidence="14">
    <location>
        <begin position="1547"/>
        <end position="1556"/>
    </location>
</feature>
<dbReference type="InterPro" id="IPR023574">
    <property type="entry name" value="Ribosomal_uL4_dom_sf"/>
</dbReference>
<dbReference type="Proteomes" id="UP001583172">
    <property type="component" value="Unassembled WGS sequence"/>
</dbReference>
<comment type="similarity">
    <text evidence="2 12">Belongs to the glycosyl hydrolase 28 family.</text>
</comment>
<evidence type="ECO:0000256" key="8">
    <source>
        <dbReference type="ARBA" id="ARBA00022980"/>
    </source>
</evidence>
<keyword evidence="13" id="KW-0175">Coiled coil</keyword>
<keyword evidence="9" id="KW-0687">Ribonucleoprotein</keyword>
<dbReference type="InterPro" id="IPR012334">
    <property type="entry name" value="Pectin_lyas_fold"/>
</dbReference>
<evidence type="ECO:0000256" key="12">
    <source>
        <dbReference type="RuleBase" id="RU361169"/>
    </source>
</evidence>
<dbReference type="Pfam" id="PF14374">
    <property type="entry name" value="Ribos_L4_asso_C"/>
    <property type="match status" value="1"/>
</dbReference>